<feature type="domain" description="Outer membrane protein assembly factor BamE" evidence="5">
    <location>
        <begin position="50"/>
        <end position="122"/>
    </location>
</feature>
<dbReference type="OrthoDB" id="9808313at2"/>
<dbReference type="GO" id="GO:0030674">
    <property type="term" value="F:protein-macromolecule adaptor activity"/>
    <property type="evidence" value="ECO:0007669"/>
    <property type="project" value="TreeGrafter"/>
</dbReference>
<evidence type="ECO:0000256" key="1">
    <source>
        <dbReference type="ARBA" id="ARBA00022729"/>
    </source>
</evidence>
<dbReference type="InterPro" id="IPR037873">
    <property type="entry name" value="BamE-like"/>
</dbReference>
<evidence type="ECO:0000313" key="6">
    <source>
        <dbReference type="EMBL" id="ADP70567.1"/>
    </source>
</evidence>
<keyword evidence="3" id="KW-0998">Cell outer membrane</keyword>
<dbReference type="EMBL" id="CP002292">
    <property type="protein sequence ID" value="ADP70567.1"/>
    <property type="molecule type" value="Genomic_DNA"/>
</dbReference>
<evidence type="ECO:0000256" key="2">
    <source>
        <dbReference type="ARBA" id="ARBA00023136"/>
    </source>
</evidence>
<evidence type="ECO:0000313" key="7">
    <source>
        <dbReference type="Proteomes" id="UP000001399"/>
    </source>
</evidence>
<dbReference type="Proteomes" id="UP000001399">
    <property type="component" value="Chromosome"/>
</dbReference>
<reference evidence="7" key="1">
    <citation type="journal article" date="2011" name="J. Bacteriol.">
        <title>Genome sequences of eight morphologically diverse alphaproteobacteria.</title>
        <authorList>
            <consortium name="US DOE Joint Genome Institute"/>
            <person name="Brown P.J."/>
            <person name="Kysela D.T."/>
            <person name="Buechlein A."/>
            <person name="Hemmerich C."/>
            <person name="Brun Y.V."/>
        </authorList>
    </citation>
    <scope>NUCLEOTIDE SEQUENCE [LARGE SCALE GENOMIC DNA]</scope>
    <source>
        <strain evidence="7">ATCC 17100 / ATH 3.1.1 / DSM 162 / LMG 4299</strain>
    </source>
</reference>
<dbReference type="GO" id="GO:0043165">
    <property type="term" value="P:Gram-negative-bacterium-type cell outer membrane assembly"/>
    <property type="evidence" value="ECO:0007669"/>
    <property type="project" value="TreeGrafter"/>
</dbReference>
<dbReference type="STRING" id="648757.Rvan_1305"/>
<protein>
    <submittedName>
        <fullName evidence="6">SmpA/OmlA domain-containing protein</fullName>
    </submittedName>
</protein>
<evidence type="ECO:0000256" key="3">
    <source>
        <dbReference type="ARBA" id="ARBA00023237"/>
    </source>
</evidence>
<dbReference type="GO" id="GO:0051205">
    <property type="term" value="P:protein insertion into membrane"/>
    <property type="evidence" value="ECO:0007669"/>
    <property type="project" value="TreeGrafter"/>
</dbReference>
<dbReference type="Gene3D" id="3.30.1450.10">
    <property type="match status" value="1"/>
</dbReference>
<dbReference type="PANTHER" id="PTHR37482:SF1">
    <property type="entry name" value="OUTER MEMBRANE PROTEIN ASSEMBLY FACTOR BAME"/>
    <property type="match status" value="1"/>
</dbReference>
<evidence type="ECO:0000259" key="5">
    <source>
        <dbReference type="Pfam" id="PF04355"/>
    </source>
</evidence>
<name>E3I5X4_RHOVT</name>
<dbReference type="InterPro" id="IPR007450">
    <property type="entry name" value="BamE_dom"/>
</dbReference>
<dbReference type="AlphaFoldDB" id="E3I5X4"/>
<dbReference type="PANTHER" id="PTHR37482">
    <property type="entry name" value="OUTER MEMBRANE PROTEIN ASSEMBLY FACTOR BAME"/>
    <property type="match status" value="1"/>
</dbReference>
<keyword evidence="7" id="KW-1185">Reference proteome</keyword>
<proteinExistence type="predicted"/>
<dbReference type="InterPro" id="IPR026592">
    <property type="entry name" value="BamE"/>
</dbReference>
<dbReference type="PROSITE" id="PS51257">
    <property type="entry name" value="PROKAR_LIPOPROTEIN"/>
    <property type="match status" value="1"/>
</dbReference>
<keyword evidence="1 4" id="KW-0732">Signal</keyword>
<evidence type="ECO:0000256" key="4">
    <source>
        <dbReference type="SAM" id="SignalP"/>
    </source>
</evidence>
<organism evidence="6 7">
    <name type="scientific">Rhodomicrobium vannielii (strain ATCC 17100 / DSM 162 / LMG 4299 / NCIMB 10020 / ATH 3.1.1)</name>
    <dbReference type="NCBI Taxonomy" id="648757"/>
    <lineage>
        <taxon>Bacteria</taxon>
        <taxon>Pseudomonadati</taxon>
        <taxon>Pseudomonadota</taxon>
        <taxon>Alphaproteobacteria</taxon>
        <taxon>Hyphomicrobiales</taxon>
        <taxon>Hyphomicrobiaceae</taxon>
        <taxon>Rhodomicrobium</taxon>
    </lineage>
</organism>
<dbReference type="Pfam" id="PF04355">
    <property type="entry name" value="BamE"/>
    <property type="match status" value="1"/>
</dbReference>
<accession>E3I5X4</accession>
<gene>
    <name evidence="6" type="ordered locus">Rvan_1305</name>
</gene>
<dbReference type="RefSeq" id="WP_013418969.1">
    <property type="nucleotide sequence ID" value="NC_014664.1"/>
</dbReference>
<sequence length="168" mass="18570">MSNQSSKDFGRKRLRAKALVRAVAMSSALAAACFTLPGCAGNVIKQGHQFQDEDLNQVRVGMSKDEVVLALGTPDTQSAIAGGTYYYVSQTAQQPMAFMKPEVIDRRVVAVYFDKKDKVEQIANYGLKDGKVFDFIRRETPVYTRDQGMLKEIFRNIGMGPAIPGVQK</sequence>
<feature type="signal peptide" evidence="4">
    <location>
        <begin position="1"/>
        <end position="30"/>
    </location>
</feature>
<dbReference type="GO" id="GO:1990063">
    <property type="term" value="C:Bam protein complex"/>
    <property type="evidence" value="ECO:0007669"/>
    <property type="project" value="TreeGrafter"/>
</dbReference>
<feature type="chain" id="PRO_5003172014" evidence="4">
    <location>
        <begin position="31"/>
        <end position="168"/>
    </location>
</feature>
<dbReference type="KEGG" id="rva:Rvan_1305"/>
<dbReference type="HOGENOM" id="CLU_104933_1_1_5"/>
<keyword evidence="2" id="KW-0472">Membrane</keyword>
<dbReference type="eggNOG" id="COG2913">
    <property type="taxonomic scope" value="Bacteria"/>
</dbReference>